<evidence type="ECO:0000256" key="1">
    <source>
        <dbReference type="SAM" id="MobiDB-lite"/>
    </source>
</evidence>
<sequence>MLLRNLRPRRRPLYGAQLCAVASALLLLLSVALLYNRLSSSSSSSQNPRHLHSQSQWQLQDEQEDSDFLVSSDSNGDKIDELDDVVEVDKDRHADADDLFWDGADQDNNNDPTTSTNSFLGHHAISSASSGYFLDHVTGSIRRALNKRSIDQWDYDYNHNFHSFGAAEDDESTASNSAFASDDIPIDEVVRRKLGDVVGIEDALLLKTAKRASPLRQGWGDWFDKKADFLRRDRMFKSNSEVLNPVNNPLLQDPDVVGVTGLTRGDKAVHKLLLSEFKRTPFLVKKPLSVSETAHEDNLAGNVGDVRSGNGDHRVPNRGNAGAKAAETELETMPEMKGSERRTLDENASNGLHDKAVHYVENNLISGRNGNLYRTNDDGANSVQDYYSSKLHIERIDEYSRNKKSNGNKNPLEEVTSGDSELRRMDGMQDRQSKTPQQKSEDPSHVFADGKRWGYFPGLHPHLPFSDFMGSFFKKGKCSMTVFMVWNSPPWMYSVRHQRGLESLLSHHRDACVVVFSETIELDFFKNSFLKDGYKVAVAMPNLDELLKDTPTHVFASVWLQWRNTKFYPIHYSELVRLAALYKYGGIYLDSDIIVLNPLSSLNNTVGLADQIAGSTMNGAVMAFRKHSPFIMESLKEFYMTYDDTRVRWNGADLLMRVARNFSRKENKSMKQELKVQPSYIFFPIGSQEITRYFTAPVTAYEKARQDAFFERILSMSLTFHFWNSLTTTLIPEPESLVARLIDHACIHCSDVL</sequence>
<feature type="domain" description="Alpha 1,4-glycosyltransferase" evidence="2">
    <location>
        <begin position="623"/>
        <end position="752"/>
    </location>
</feature>
<name>A0A2P2ISQ3_RHIMU</name>
<dbReference type="SUPFAM" id="SSF53448">
    <property type="entry name" value="Nucleotide-diphospho-sugar transferases"/>
    <property type="match status" value="1"/>
</dbReference>
<evidence type="ECO:0000259" key="2">
    <source>
        <dbReference type="Pfam" id="PF04572"/>
    </source>
</evidence>
<dbReference type="Gene3D" id="3.90.550.20">
    <property type="match status" value="1"/>
</dbReference>
<dbReference type="Pfam" id="PF04488">
    <property type="entry name" value="Gly_transf_sug"/>
    <property type="match status" value="1"/>
</dbReference>
<dbReference type="InterPro" id="IPR007652">
    <property type="entry name" value="A1-4-GlycosylTfrase_dom"/>
</dbReference>
<dbReference type="PANTHER" id="PTHR47213:SF1">
    <property type="entry name" value="OS07G0567300 PROTEIN"/>
    <property type="match status" value="1"/>
</dbReference>
<feature type="region of interest" description="Disordered" evidence="1">
    <location>
        <begin position="398"/>
        <end position="445"/>
    </location>
</feature>
<feature type="region of interest" description="Disordered" evidence="1">
    <location>
        <begin position="293"/>
        <end position="353"/>
    </location>
</feature>
<dbReference type="InterPro" id="IPR029044">
    <property type="entry name" value="Nucleotide-diphossugar_trans"/>
</dbReference>
<feature type="region of interest" description="Disordered" evidence="1">
    <location>
        <begin position="41"/>
        <end position="80"/>
    </location>
</feature>
<dbReference type="AlphaFoldDB" id="A0A2P2ISQ3"/>
<dbReference type="Pfam" id="PF04572">
    <property type="entry name" value="Gb3_synth"/>
    <property type="match status" value="1"/>
</dbReference>
<accession>A0A2P2ISQ3</accession>
<protein>
    <submittedName>
        <fullName evidence="3">Uncharacterized protein At4g19900</fullName>
    </submittedName>
</protein>
<feature type="compositionally biased region" description="Basic and acidic residues" evidence="1">
    <location>
        <begin position="420"/>
        <end position="445"/>
    </location>
</feature>
<dbReference type="InterPro" id="IPR044789">
    <property type="entry name" value="Put_A1-4-GlycosylTfrase_plant"/>
</dbReference>
<dbReference type="PANTHER" id="PTHR47213">
    <property type="entry name" value="OS07G0567300 PROTEIN"/>
    <property type="match status" value="1"/>
</dbReference>
<reference evidence="3" key="1">
    <citation type="submission" date="2018-02" db="EMBL/GenBank/DDBJ databases">
        <title>Rhizophora mucronata_Transcriptome.</title>
        <authorList>
            <person name="Meera S.P."/>
            <person name="Sreeshan A."/>
            <person name="Augustine A."/>
        </authorList>
    </citation>
    <scope>NUCLEOTIDE SEQUENCE</scope>
    <source>
        <tissue evidence="3">Leaf</tissue>
    </source>
</reference>
<organism evidence="3">
    <name type="scientific">Rhizophora mucronata</name>
    <name type="common">Asiatic mangrove</name>
    <dbReference type="NCBI Taxonomy" id="61149"/>
    <lineage>
        <taxon>Eukaryota</taxon>
        <taxon>Viridiplantae</taxon>
        <taxon>Streptophyta</taxon>
        <taxon>Embryophyta</taxon>
        <taxon>Tracheophyta</taxon>
        <taxon>Spermatophyta</taxon>
        <taxon>Magnoliopsida</taxon>
        <taxon>eudicotyledons</taxon>
        <taxon>Gunneridae</taxon>
        <taxon>Pentapetalae</taxon>
        <taxon>rosids</taxon>
        <taxon>fabids</taxon>
        <taxon>Malpighiales</taxon>
        <taxon>Rhizophoraceae</taxon>
        <taxon>Rhizophora</taxon>
    </lineage>
</organism>
<dbReference type="InterPro" id="IPR007577">
    <property type="entry name" value="GlycoTrfase_DXD_sugar-bd_CS"/>
</dbReference>
<evidence type="ECO:0000313" key="3">
    <source>
        <dbReference type="EMBL" id="MBW84228.1"/>
    </source>
</evidence>
<proteinExistence type="predicted"/>
<dbReference type="EMBL" id="GGEC01003745">
    <property type="protein sequence ID" value="MBW84228.1"/>
    <property type="molecule type" value="Transcribed_RNA"/>
</dbReference>